<dbReference type="KEGG" id="rpb:RPB_2330"/>
<protein>
    <submittedName>
        <fullName evidence="4">Metal dependent phosphohydrolase</fullName>
    </submittedName>
</protein>
<dbReference type="CDD" id="cd00077">
    <property type="entry name" value="HDc"/>
    <property type="match status" value="1"/>
</dbReference>
<dbReference type="InterPro" id="IPR052020">
    <property type="entry name" value="Cyclic_di-GMP/3'3'-cGAMP_PDE"/>
</dbReference>
<feature type="transmembrane region" description="Helical" evidence="2">
    <location>
        <begin position="55"/>
        <end position="76"/>
    </location>
</feature>
<dbReference type="Gene3D" id="1.10.3210.10">
    <property type="entry name" value="Hypothetical protein af1432"/>
    <property type="match status" value="1"/>
</dbReference>
<dbReference type="EMBL" id="CP000250">
    <property type="protein sequence ID" value="ABD07035.1"/>
    <property type="molecule type" value="Genomic_DNA"/>
</dbReference>
<dbReference type="AlphaFoldDB" id="Q2IXM5"/>
<feature type="transmembrane region" description="Helical" evidence="2">
    <location>
        <begin position="113"/>
        <end position="132"/>
    </location>
</feature>
<reference evidence="4 5" key="1">
    <citation type="submission" date="2006-01" db="EMBL/GenBank/DDBJ databases">
        <title>Complete sequence of Rhodopseudomonas palustris HaA2.</title>
        <authorList>
            <consortium name="US DOE Joint Genome Institute"/>
            <person name="Copeland A."/>
            <person name="Lucas S."/>
            <person name="Lapidus A."/>
            <person name="Barry K."/>
            <person name="Detter J.C."/>
            <person name="Glavina T."/>
            <person name="Hammon N."/>
            <person name="Israni S."/>
            <person name="Pitluck S."/>
            <person name="Chain P."/>
            <person name="Malfatti S."/>
            <person name="Shin M."/>
            <person name="Vergez L."/>
            <person name="Schmutz J."/>
            <person name="Larimer F."/>
            <person name="Land M."/>
            <person name="Hauser L."/>
            <person name="Pelletier D.A."/>
            <person name="Kyrpides N."/>
            <person name="Anderson I."/>
            <person name="Oda Y."/>
            <person name="Harwood C.S."/>
            <person name="Richardson P."/>
        </authorList>
    </citation>
    <scope>NUCLEOTIDE SEQUENCE [LARGE SCALE GENOMIC DNA]</scope>
    <source>
        <strain evidence="4 5">HaA2</strain>
    </source>
</reference>
<dbReference type="RefSeq" id="WP_011441220.1">
    <property type="nucleotide sequence ID" value="NC_007778.1"/>
</dbReference>
<dbReference type="HOGENOM" id="CLU_586448_0_0_5"/>
<feature type="transmembrane region" description="Helical" evidence="2">
    <location>
        <begin position="88"/>
        <end position="107"/>
    </location>
</feature>
<name>Q2IXM5_RHOP2</name>
<dbReference type="PROSITE" id="PS51832">
    <property type="entry name" value="HD_GYP"/>
    <property type="match status" value="1"/>
</dbReference>
<sequence>MSAWGHSAEWGAGRSGEAVRGRPHDGLRLRPLLVFDDPAYESDFVRYYNRFYYRYAQVSLIVGMLLVSADFLVDLLASKATPANLDRLLLCVPLLGLGLVGSFADYARRHWQPVMSGLITAIAGSLFWVLLVIDNQGGMGMTSWVGILNFVFLEFYCFVVLGVQFRYALAAGAIVLAMFELALLRAIGADSGAFLYLSYHAATLFILAAGIGWWREFLLRKGFAAQTSLRAAQNVLRNQNGHLELEVEKSTQRIQRTQDVTIEILTSLAETRDNETGNHIRRTQHYVRALARRLQSHPAFAAYLVEAQIDMLFKYAPLHDIGKVGIPDSILLKPGKLDPHEFEIMKTHTTLGYQTIVNAEKRLGTPVAFLACAKEIALSHHEHWDGNGYPNRLAGEAIPISARLMAVADVYDALTSRRVYKDAMPHDRAVAIIKDGSGRQFDPDVVDAFVAIAADEFKTIAARYAD</sequence>
<dbReference type="STRING" id="316058.RPB_2330"/>
<dbReference type="SMART" id="SM00471">
    <property type="entry name" value="HDc"/>
    <property type="match status" value="1"/>
</dbReference>
<dbReference type="InterPro" id="IPR003607">
    <property type="entry name" value="HD/PDEase_dom"/>
</dbReference>
<evidence type="ECO:0000259" key="3">
    <source>
        <dbReference type="PROSITE" id="PS51832"/>
    </source>
</evidence>
<feature type="transmembrane region" description="Helical" evidence="2">
    <location>
        <begin position="167"/>
        <end position="187"/>
    </location>
</feature>
<evidence type="ECO:0000313" key="5">
    <source>
        <dbReference type="Proteomes" id="UP000008809"/>
    </source>
</evidence>
<keyword evidence="2" id="KW-0472">Membrane</keyword>
<keyword evidence="2" id="KW-0812">Transmembrane</keyword>
<feature type="region of interest" description="Disordered" evidence="1">
    <location>
        <begin position="1"/>
        <end position="21"/>
    </location>
</feature>
<keyword evidence="5" id="KW-1185">Reference proteome</keyword>
<evidence type="ECO:0000313" key="4">
    <source>
        <dbReference type="EMBL" id="ABD07035.1"/>
    </source>
</evidence>
<dbReference type="eggNOG" id="COG5001">
    <property type="taxonomic scope" value="Bacteria"/>
</dbReference>
<gene>
    <name evidence="4" type="ordered locus">RPB_2330</name>
</gene>
<accession>Q2IXM5</accession>
<organism evidence="4 5">
    <name type="scientific">Rhodopseudomonas palustris (strain HaA2)</name>
    <dbReference type="NCBI Taxonomy" id="316058"/>
    <lineage>
        <taxon>Bacteria</taxon>
        <taxon>Pseudomonadati</taxon>
        <taxon>Pseudomonadota</taxon>
        <taxon>Alphaproteobacteria</taxon>
        <taxon>Hyphomicrobiales</taxon>
        <taxon>Nitrobacteraceae</taxon>
        <taxon>Rhodopseudomonas</taxon>
    </lineage>
</organism>
<feature type="transmembrane region" description="Helical" evidence="2">
    <location>
        <begin position="144"/>
        <end position="161"/>
    </location>
</feature>
<keyword evidence="4" id="KW-0378">Hydrolase</keyword>
<dbReference type="PANTHER" id="PTHR45228">
    <property type="entry name" value="CYCLIC DI-GMP PHOSPHODIESTERASE TM_0186-RELATED"/>
    <property type="match status" value="1"/>
</dbReference>
<keyword evidence="2" id="KW-1133">Transmembrane helix</keyword>
<evidence type="ECO:0000256" key="1">
    <source>
        <dbReference type="SAM" id="MobiDB-lite"/>
    </source>
</evidence>
<proteinExistence type="predicted"/>
<feature type="domain" description="HD-GYP" evidence="3">
    <location>
        <begin position="254"/>
        <end position="466"/>
    </location>
</feature>
<evidence type="ECO:0000256" key="2">
    <source>
        <dbReference type="SAM" id="Phobius"/>
    </source>
</evidence>
<feature type="transmembrane region" description="Helical" evidence="2">
    <location>
        <begin position="194"/>
        <end position="214"/>
    </location>
</feature>
<dbReference type="Proteomes" id="UP000008809">
    <property type="component" value="Chromosome"/>
</dbReference>
<dbReference type="SUPFAM" id="SSF109604">
    <property type="entry name" value="HD-domain/PDEase-like"/>
    <property type="match status" value="1"/>
</dbReference>
<dbReference type="eggNOG" id="COG3437">
    <property type="taxonomic scope" value="Bacteria"/>
</dbReference>
<dbReference type="PANTHER" id="PTHR45228:SF5">
    <property type="entry name" value="CYCLIC DI-GMP PHOSPHODIESTERASE VC_1348-RELATED"/>
    <property type="match status" value="1"/>
</dbReference>
<dbReference type="GO" id="GO:0008081">
    <property type="term" value="F:phosphoric diester hydrolase activity"/>
    <property type="evidence" value="ECO:0007669"/>
    <property type="project" value="UniProtKB-ARBA"/>
</dbReference>
<dbReference type="Pfam" id="PF13487">
    <property type="entry name" value="HD_5"/>
    <property type="match status" value="1"/>
</dbReference>
<dbReference type="InterPro" id="IPR037522">
    <property type="entry name" value="HD_GYP_dom"/>
</dbReference>